<evidence type="ECO:0000313" key="1">
    <source>
        <dbReference type="EMBL" id="PVE47242.1"/>
    </source>
</evidence>
<accession>A0A2T7URG0</accession>
<comment type="caution">
    <text evidence="1">The sequence shown here is derived from an EMBL/GenBank/DDBJ whole genome shotgun (WGS) entry which is preliminary data.</text>
</comment>
<dbReference type="EMBL" id="QDDR01000006">
    <property type="protein sequence ID" value="PVE47242.1"/>
    <property type="molecule type" value="Genomic_DNA"/>
</dbReference>
<sequence>MRNLPSAVAAHLAAGGGMAVQMLVWLVARDRATGAPEPFGFWTGADHQVITVAGEGRTYYGAGALLEVDPVTSSTAQLSRSWQFKVSQLDPVVAEAIRTYDARLAPVEVHEWHWDPEANLPLAEPVRVIRGTVMDLAVPTPPVGQQTEAIVRIVTDAWRLTRGLPLMRSHEALQARTAGADSFRRYGNLTGVSVAWGEHSAAAGDLFSAAAAPAWTGGER</sequence>
<dbReference type="RefSeq" id="WP_107752254.1">
    <property type="nucleotide sequence ID" value="NZ_QBKF01000006.1"/>
</dbReference>
<gene>
    <name evidence="1" type="ORF">DDE23_13465</name>
</gene>
<dbReference type="AlphaFoldDB" id="A0A2T7URG0"/>
<dbReference type="Proteomes" id="UP000244810">
    <property type="component" value="Unassembled WGS sequence"/>
</dbReference>
<protein>
    <recommendedName>
        <fullName evidence="3">DUF2163 domain-containing protein</fullName>
    </recommendedName>
</protein>
<reference evidence="1 2" key="1">
    <citation type="journal article" date="2011" name="Syst. Appl. Microbiol.">
        <title>Defluviimonas denitrificans gen. nov., sp. nov., and Pararhodobacter aggregans gen. nov., sp. nov., non-phototrophic Rhodobacteraceae from the biofilter of a marine aquaculture.</title>
        <authorList>
            <person name="Foesel B.U."/>
            <person name="Drake H.L."/>
            <person name="Schramm A."/>
        </authorList>
    </citation>
    <scope>NUCLEOTIDE SEQUENCE [LARGE SCALE GENOMIC DNA]</scope>
    <source>
        <strain evidence="1 2">D1-19</strain>
    </source>
</reference>
<proteinExistence type="predicted"/>
<organism evidence="1 2">
    <name type="scientific">Pararhodobacter aggregans</name>
    <dbReference type="NCBI Taxonomy" id="404875"/>
    <lineage>
        <taxon>Bacteria</taxon>
        <taxon>Pseudomonadati</taxon>
        <taxon>Pseudomonadota</taxon>
        <taxon>Alphaproteobacteria</taxon>
        <taxon>Rhodobacterales</taxon>
        <taxon>Paracoccaceae</taxon>
        <taxon>Pararhodobacter</taxon>
    </lineage>
</organism>
<keyword evidence="2" id="KW-1185">Reference proteome</keyword>
<name>A0A2T7URG0_9RHOB</name>
<dbReference type="OrthoDB" id="7770859at2"/>
<evidence type="ECO:0008006" key="3">
    <source>
        <dbReference type="Google" id="ProtNLM"/>
    </source>
</evidence>
<evidence type="ECO:0000313" key="2">
    <source>
        <dbReference type="Proteomes" id="UP000244810"/>
    </source>
</evidence>